<accession>A0A5C8HWG5</accession>
<keyword evidence="1" id="KW-0808">Transferase</keyword>
<evidence type="ECO:0000313" key="2">
    <source>
        <dbReference type="Proteomes" id="UP000321034"/>
    </source>
</evidence>
<dbReference type="AlphaFoldDB" id="A0A5C8HWG5"/>
<dbReference type="CDD" id="cd03801">
    <property type="entry name" value="GT4_PimA-like"/>
    <property type="match status" value="1"/>
</dbReference>
<dbReference type="EMBL" id="VRSV01000002">
    <property type="protein sequence ID" value="TXK10317.1"/>
    <property type="molecule type" value="Genomic_DNA"/>
</dbReference>
<dbReference type="OrthoDB" id="506201at2"/>
<dbReference type="Proteomes" id="UP000321034">
    <property type="component" value="Unassembled WGS sequence"/>
</dbReference>
<dbReference type="Pfam" id="PF13692">
    <property type="entry name" value="Glyco_trans_1_4"/>
    <property type="match status" value="1"/>
</dbReference>
<protein>
    <submittedName>
        <fullName evidence="1">Glycosyltransferase family 4 protein</fullName>
    </submittedName>
</protein>
<gene>
    <name evidence="1" type="ORF">FVP77_15850</name>
</gene>
<proteinExistence type="predicted"/>
<dbReference type="PANTHER" id="PTHR12526">
    <property type="entry name" value="GLYCOSYLTRANSFERASE"/>
    <property type="match status" value="1"/>
</dbReference>
<organism evidence="1 2">
    <name type="scientific">Microbacterium hatanonis</name>
    <dbReference type="NCBI Taxonomy" id="404366"/>
    <lineage>
        <taxon>Bacteria</taxon>
        <taxon>Bacillati</taxon>
        <taxon>Actinomycetota</taxon>
        <taxon>Actinomycetes</taxon>
        <taxon>Micrococcales</taxon>
        <taxon>Microbacteriaceae</taxon>
        <taxon>Microbacterium</taxon>
    </lineage>
</organism>
<dbReference type="GO" id="GO:0016740">
    <property type="term" value="F:transferase activity"/>
    <property type="evidence" value="ECO:0007669"/>
    <property type="project" value="UniProtKB-KW"/>
</dbReference>
<reference evidence="1 2" key="1">
    <citation type="submission" date="2019-08" db="EMBL/GenBank/DDBJ databases">
        <authorList>
            <person name="Dong K."/>
        </authorList>
    </citation>
    <scope>NUCLEOTIDE SEQUENCE [LARGE SCALE GENOMIC DNA]</scope>
    <source>
        <strain evidence="1 2">JCM14558</strain>
    </source>
</reference>
<name>A0A5C8HWG5_9MICO</name>
<comment type="caution">
    <text evidence="1">The sequence shown here is derived from an EMBL/GenBank/DDBJ whole genome shotgun (WGS) entry which is preliminary data.</text>
</comment>
<sequence>MAKNLLIVSYAFSPSIGGIERVSEFLVSGLKERGWAVRVVTMTDGPASEGVLRRPTAVQLIRALRWASVIVESNMSVRLTWPLVARLIRRPRVAVLHAPLRAPGQAAPRMRDRVKSLLLPAGSTYVVARYLQRFVPVTTRFMPNPVSAAYILDDKLARSGVVFVGRLVDAKGIRYLIEACSIMSPPTSLTVIGDGPERERLEKLGRELSVEVEFVGSRPPDEVASILRRRSVLCIPSVSNPPEVYPLVALEGLAAGCRVVATDCGGLPEAVGGCGVVVPEGNAAALAAAIVTSLEKGGLSVEEVETRARHLQRHSAGAVLDAYEAALAEAGAK</sequence>
<evidence type="ECO:0000313" key="1">
    <source>
        <dbReference type="EMBL" id="TXK10317.1"/>
    </source>
</evidence>
<dbReference type="SUPFAM" id="SSF53756">
    <property type="entry name" value="UDP-Glycosyltransferase/glycogen phosphorylase"/>
    <property type="match status" value="1"/>
</dbReference>
<keyword evidence="2" id="KW-1185">Reference proteome</keyword>
<dbReference type="Gene3D" id="3.40.50.2000">
    <property type="entry name" value="Glycogen Phosphorylase B"/>
    <property type="match status" value="2"/>
</dbReference>